<reference evidence="13" key="1">
    <citation type="submission" date="2024-06" db="EMBL/GenBank/DDBJ databases">
        <authorList>
            <person name="Ryan C."/>
        </authorList>
    </citation>
    <scope>NUCLEOTIDE SEQUENCE [LARGE SCALE GENOMIC DNA]</scope>
</reference>
<dbReference type="GO" id="GO:0009626">
    <property type="term" value="P:plant-type hypersensitive response"/>
    <property type="evidence" value="ECO:0007669"/>
    <property type="project" value="UniProtKB-ARBA"/>
</dbReference>
<dbReference type="GO" id="GO:0002758">
    <property type="term" value="P:innate immune response-activating signaling pathway"/>
    <property type="evidence" value="ECO:0007669"/>
    <property type="project" value="UniProtKB-ARBA"/>
</dbReference>
<dbReference type="AlphaFoldDB" id="A0ABC8YG27"/>
<evidence type="ECO:0000259" key="9">
    <source>
        <dbReference type="Pfam" id="PF18052"/>
    </source>
</evidence>
<accession>A0ABC8YG27</accession>
<dbReference type="Proteomes" id="UP001497457">
    <property type="component" value="Chromosome 16b"/>
</dbReference>
<dbReference type="InterPro" id="IPR032675">
    <property type="entry name" value="LRR_dom_sf"/>
</dbReference>
<evidence type="ECO:0000256" key="6">
    <source>
        <dbReference type="ARBA" id="ARBA00022840"/>
    </source>
</evidence>
<evidence type="ECO:0000256" key="2">
    <source>
        <dbReference type="ARBA" id="ARBA00022614"/>
    </source>
</evidence>
<dbReference type="SUPFAM" id="SSF52540">
    <property type="entry name" value="P-loop containing nucleoside triphosphate hydrolases"/>
    <property type="match status" value="1"/>
</dbReference>
<dbReference type="Gene3D" id="3.80.10.10">
    <property type="entry name" value="Ribonuclease Inhibitor"/>
    <property type="match status" value="2"/>
</dbReference>
<keyword evidence="4" id="KW-0547">Nucleotide-binding</keyword>
<dbReference type="CDD" id="cd14798">
    <property type="entry name" value="RX-CC_like"/>
    <property type="match status" value="1"/>
</dbReference>
<dbReference type="InterPro" id="IPR055414">
    <property type="entry name" value="LRR_R13L4/SHOC2-like"/>
</dbReference>
<reference evidence="12 13" key="2">
    <citation type="submission" date="2024-10" db="EMBL/GenBank/DDBJ databases">
        <authorList>
            <person name="Ryan C."/>
        </authorList>
    </citation>
    <scope>NUCLEOTIDE SEQUENCE [LARGE SCALE GENOMIC DNA]</scope>
</reference>
<dbReference type="SMART" id="SM00369">
    <property type="entry name" value="LRR_TYP"/>
    <property type="match status" value="4"/>
</dbReference>
<evidence type="ECO:0000313" key="13">
    <source>
        <dbReference type="Proteomes" id="UP001497457"/>
    </source>
</evidence>
<dbReference type="GO" id="GO:0042742">
    <property type="term" value="P:defense response to bacterium"/>
    <property type="evidence" value="ECO:0007669"/>
    <property type="project" value="UniProtKB-ARBA"/>
</dbReference>
<organism evidence="12 13">
    <name type="scientific">Urochloa decumbens</name>
    <dbReference type="NCBI Taxonomy" id="240449"/>
    <lineage>
        <taxon>Eukaryota</taxon>
        <taxon>Viridiplantae</taxon>
        <taxon>Streptophyta</taxon>
        <taxon>Embryophyta</taxon>
        <taxon>Tracheophyta</taxon>
        <taxon>Spermatophyta</taxon>
        <taxon>Magnoliopsida</taxon>
        <taxon>Liliopsida</taxon>
        <taxon>Poales</taxon>
        <taxon>Poaceae</taxon>
        <taxon>PACMAD clade</taxon>
        <taxon>Panicoideae</taxon>
        <taxon>Panicodae</taxon>
        <taxon>Paniceae</taxon>
        <taxon>Melinidinae</taxon>
        <taxon>Urochloa</taxon>
    </lineage>
</organism>
<dbReference type="Gene3D" id="1.10.8.430">
    <property type="entry name" value="Helical domain of apoptotic protease-activating factors"/>
    <property type="match status" value="1"/>
</dbReference>
<feature type="domain" description="Disease resistance protein winged helix" evidence="10">
    <location>
        <begin position="454"/>
        <end position="524"/>
    </location>
</feature>
<dbReference type="PANTHER" id="PTHR36766">
    <property type="entry name" value="PLANT BROAD-SPECTRUM MILDEW RESISTANCE PROTEIN RPW8"/>
    <property type="match status" value="1"/>
</dbReference>
<dbReference type="Pfam" id="PF18052">
    <property type="entry name" value="Rx_N"/>
    <property type="match status" value="1"/>
</dbReference>
<sequence length="1081" mass="122017">MAAVLDAFAYKLADILMGMAKEEVEMLLGVPGEITKLETTLGDISSILADAERRRIRDSAVERWVRELKDVMYDADDILDLCQIMQGEEDPSLSTPARKTTSGCCLDISKMFYCFHNPVVAHEIGRKIQALNHRLFDIEQRSSRFGFITQAINSSGYSIDNTTNPWSDKNTKTGSSIIKSDVVGEKIEEDTKKIVDVLIKKVDTPIVLKDNNVVVDVAITGMGGIGKTTLARMVFGDSMVELNFEERIWLSVNQKVNDISILQSVLASFGANHDGCAGNRDLLERALKDMVQQKKKFLLVMDDVWSENVWNELLRVPLSHGASGSRVLVTTRNDGVARGMKAQHLHRVDKLKTDDAWILLKKQVVFNESDGCDVDGLKDIGMKIVEKCDCLPLAVKVLGGLLLHKSRTRDAWMDICNHCTWSRIGINEDTNKAIYLSYEDLPSHLKQCFVYCSLFPKDELIRRGVIVQLWIAQGYVHKKMTSKSLEGLGREYYKELVSRNLLEPSKDYYSQSVCVMHDVVRSFAQYIIEDEGVLISEEQDVNRTLSTPKLRHLAFSSKEVGLDTLQTQTSLRTLMLFGGTMVELKELLNNLSGLRVLYLYNANLVELPDSICHLKHLRYLCLYCTSISTIPEGIGDLKFLQAIEICGSANISQLPNSILNLPKLRSLNFRGTRISSVPHGFGKLEDLVHMWGYPTHSDASEDGLCSLEELGSLSKLEILEISGVEKAPSGLMAAKAMISSKHHLRELDLIFTSRFGEYREVEDCISEEEHKRIEEVLANLCPPTCIESLDIKGYFARGLPQWMRTMSAFRNLSWLALQDYTCCTQLPCGLGQLPFLDHFWVKRAPSVQCIGHDYLLPSSLGGEANDDSAHACHHISPGTGVAFPKLTKLGFQDMLGWAEWEWEQHIPAMPALETLRIDNCKLQRLPSGLAQHACRLRELNLINVQYLICVESFRSLVKLWLIDNPRIGRISNNPSLKWISIAECPNLKVLQDLPSLRSIQCRDLDAEVLPQYLQKADLNNLRVDCSLRLLKLIALQDESSEWGKIKHVQKVEAYGRRSKEDRVDRHIYYTKEPYSFEARMG</sequence>
<keyword evidence="6" id="KW-0067">ATP-binding</keyword>
<dbReference type="SUPFAM" id="SSF52058">
    <property type="entry name" value="L domain-like"/>
    <property type="match status" value="1"/>
</dbReference>
<keyword evidence="3" id="KW-0677">Repeat</keyword>
<evidence type="ECO:0000256" key="1">
    <source>
        <dbReference type="ARBA" id="ARBA00008894"/>
    </source>
</evidence>
<dbReference type="EMBL" id="OZ075126">
    <property type="protein sequence ID" value="CAL4943815.1"/>
    <property type="molecule type" value="Genomic_DNA"/>
</dbReference>
<gene>
    <name evidence="12" type="ORF">URODEC1_LOCUS34400</name>
</gene>
<protein>
    <submittedName>
        <fullName evidence="12">Uncharacterized protein</fullName>
    </submittedName>
</protein>
<dbReference type="InterPro" id="IPR042197">
    <property type="entry name" value="Apaf_helical"/>
</dbReference>
<dbReference type="InterPro" id="IPR002182">
    <property type="entry name" value="NB-ARC"/>
</dbReference>
<dbReference type="PRINTS" id="PR00364">
    <property type="entry name" value="DISEASERSIST"/>
</dbReference>
<dbReference type="PANTHER" id="PTHR36766:SF36">
    <property type="entry name" value="AAA+ ATPASE DOMAIN-CONTAINING PROTEIN"/>
    <property type="match status" value="1"/>
</dbReference>
<keyword evidence="5" id="KW-0611">Plant defense</keyword>
<dbReference type="FunFam" id="1.10.10.10:FF:000322">
    <property type="entry name" value="Probable disease resistance protein At1g63360"/>
    <property type="match status" value="1"/>
</dbReference>
<evidence type="ECO:0000259" key="10">
    <source>
        <dbReference type="Pfam" id="PF23559"/>
    </source>
</evidence>
<dbReference type="InterPro" id="IPR041118">
    <property type="entry name" value="Rx_N"/>
</dbReference>
<dbReference type="Pfam" id="PF23598">
    <property type="entry name" value="LRR_14"/>
    <property type="match status" value="1"/>
</dbReference>
<comment type="similarity">
    <text evidence="1">Belongs to the disease resistance NB-LRR family.</text>
</comment>
<dbReference type="InterPro" id="IPR058922">
    <property type="entry name" value="WHD_DRP"/>
</dbReference>
<dbReference type="InterPro" id="IPR027417">
    <property type="entry name" value="P-loop_NTPase"/>
</dbReference>
<dbReference type="InterPro" id="IPR036388">
    <property type="entry name" value="WH-like_DNA-bd_sf"/>
</dbReference>
<dbReference type="InterPro" id="IPR038005">
    <property type="entry name" value="RX-like_CC"/>
</dbReference>
<proteinExistence type="inferred from homology"/>
<dbReference type="Pfam" id="PF23559">
    <property type="entry name" value="WHD_DRP"/>
    <property type="match status" value="1"/>
</dbReference>
<keyword evidence="13" id="KW-1185">Reference proteome</keyword>
<evidence type="ECO:0000259" key="8">
    <source>
        <dbReference type="Pfam" id="PF00931"/>
    </source>
</evidence>
<dbReference type="Gene3D" id="1.10.10.10">
    <property type="entry name" value="Winged helix-like DNA-binding domain superfamily/Winged helix DNA-binding domain"/>
    <property type="match status" value="1"/>
</dbReference>
<name>A0ABC8YG27_9POAL</name>
<keyword evidence="7" id="KW-0175">Coiled coil</keyword>
<feature type="domain" description="Disease resistance R13L4/SHOC-2-like LRR" evidence="11">
    <location>
        <begin position="571"/>
        <end position="937"/>
    </location>
</feature>
<evidence type="ECO:0000256" key="7">
    <source>
        <dbReference type="ARBA" id="ARBA00023054"/>
    </source>
</evidence>
<dbReference type="GO" id="GO:0005524">
    <property type="term" value="F:ATP binding"/>
    <property type="evidence" value="ECO:0007669"/>
    <property type="project" value="UniProtKB-KW"/>
</dbReference>
<dbReference type="Gene3D" id="3.40.50.300">
    <property type="entry name" value="P-loop containing nucleotide triphosphate hydrolases"/>
    <property type="match status" value="1"/>
</dbReference>
<evidence type="ECO:0000313" key="12">
    <source>
        <dbReference type="EMBL" id="CAL4943815.1"/>
    </source>
</evidence>
<evidence type="ECO:0000256" key="4">
    <source>
        <dbReference type="ARBA" id="ARBA00022741"/>
    </source>
</evidence>
<dbReference type="Pfam" id="PF00931">
    <property type="entry name" value="NB-ARC"/>
    <property type="match status" value="1"/>
</dbReference>
<evidence type="ECO:0000259" key="11">
    <source>
        <dbReference type="Pfam" id="PF23598"/>
    </source>
</evidence>
<feature type="domain" description="Disease resistance N-terminal" evidence="9">
    <location>
        <begin position="14"/>
        <end position="90"/>
    </location>
</feature>
<evidence type="ECO:0000256" key="3">
    <source>
        <dbReference type="ARBA" id="ARBA00022737"/>
    </source>
</evidence>
<keyword evidence="2" id="KW-0433">Leucine-rich repeat</keyword>
<dbReference type="Gene3D" id="1.20.5.4130">
    <property type="match status" value="1"/>
</dbReference>
<feature type="domain" description="NB-ARC" evidence="8">
    <location>
        <begin position="216"/>
        <end position="368"/>
    </location>
</feature>
<dbReference type="InterPro" id="IPR003591">
    <property type="entry name" value="Leu-rich_rpt_typical-subtyp"/>
</dbReference>
<evidence type="ECO:0000256" key="5">
    <source>
        <dbReference type="ARBA" id="ARBA00022821"/>
    </source>
</evidence>